<accession>A0AAV1DLE6</accession>
<keyword evidence="3" id="KW-1185">Reference proteome</keyword>
<dbReference type="EMBL" id="OX459122">
    <property type="protein sequence ID" value="CAI9107728.1"/>
    <property type="molecule type" value="Genomic_DNA"/>
</dbReference>
<evidence type="ECO:0000313" key="2">
    <source>
        <dbReference type="EMBL" id="CAI9107728.1"/>
    </source>
</evidence>
<dbReference type="AlphaFoldDB" id="A0AAV1DLE6"/>
<protein>
    <submittedName>
        <fullName evidence="2">OLC1v1007162C1</fullName>
    </submittedName>
</protein>
<feature type="compositionally biased region" description="Acidic residues" evidence="1">
    <location>
        <begin position="248"/>
        <end position="257"/>
    </location>
</feature>
<proteinExistence type="predicted"/>
<evidence type="ECO:0000256" key="1">
    <source>
        <dbReference type="SAM" id="MobiDB-lite"/>
    </source>
</evidence>
<reference evidence="2" key="1">
    <citation type="submission" date="2023-03" db="EMBL/GenBank/DDBJ databases">
        <authorList>
            <person name="Julca I."/>
        </authorList>
    </citation>
    <scope>NUCLEOTIDE SEQUENCE</scope>
</reference>
<feature type="region of interest" description="Disordered" evidence="1">
    <location>
        <begin position="173"/>
        <end position="198"/>
    </location>
</feature>
<name>A0AAV1DLE6_OLDCO</name>
<gene>
    <name evidence="2" type="ORF">OLC1_LOCUS15970</name>
</gene>
<dbReference type="Proteomes" id="UP001161247">
    <property type="component" value="Chromosome 5"/>
</dbReference>
<feature type="region of interest" description="Disordered" evidence="1">
    <location>
        <begin position="220"/>
        <end position="257"/>
    </location>
</feature>
<evidence type="ECO:0000313" key="3">
    <source>
        <dbReference type="Proteomes" id="UP001161247"/>
    </source>
</evidence>
<organism evidence="2 3">
    <name type="scientific">Oldenlandia corymbosa var. corymbosa</name>
    <dbReference type="NCBI Taxonomy" id="529605"/>
    <lineage>
        <taxon>Eukaryota</taxon>
        <taxon>Viridiplantae</taxon>
        <taxon>Streptophyta</taxon>
        <taxon>Embryophyta</taxon>
        <taxon>Tracheophyta</taxon>
        <taxon>Spermatophyta</taxon>
        <taxon>Magnoliopsida</taxon>
        <taxon>eudicotyledons</taxon>
        <taxon>Gunneridae</taxon>
        <taxon>Pentapetalae</taxon>
        <taxon>asterids</taxon>
        <taxon>lamiids</taxon>
        <taxon>Gentianales</taxon>
        <taxon>Rubiaceae</taxon>
        <taxon>Rubioideae</taxon>
        <taxon>Spermacoceae</taxon>
        <taxon>Hedyotis-Oldenlandia complex</taxon>
        <taxon>Oldenlandia</taxon>
    </lineage>
</organism>
<sequence length="257" mass="28658">MKISCCDWKMNRVVPGSSVHAPIVVDSRENSYASDDESTVTFQSVGSGAYEFEVTQGEVESPFSLSDIYQPFEPSRMVFFGENERIRPIRVPFAVEPTRTDNGQRIPPQPLTNMHELANNVPNEALGLQSQGLYVNSPRQAHPPANQLEVMNNVTNEAQGVQAQGFNVGSPNEALGVEDEDPDVSLPMKGSGLRRSSRKRNEAIYNEDLLANRLPRLTRWRGESSQKKKPTHCLRIRASNHYPALPNSDDEGYESDD</sequence>